<evidence type="ECO:0000313" key="2">
    <source>
        <dbReference type="Proteomes" id="UP000683360"/>
    </source>
</evidence>
<protein>
    <submittedName>
        <fullName evidence="1">Uncharacterized protein</fullName>
    </submittedName>
</protein>
<keyword evidence="2" id="KW-1185">Reference proteome</keyword>
<reference evidence="1" key="1">
    <citation type="submission" date="2021-03" db="EMBL/GenBank/DDBJ databases">
        <authorList>
            <person name="Bekaert M."/>
        </authorList>
    </citation>
    <scope>NUCLEOTIDE SEQUENCE</scope>
</reference>
<proteinExistence type="predicted"/>
<dbReference type="OrthoDB" id="6132274at2759"/>
<dbReference type="EMBL" id="CAJPWZ010003325">
    <property type="protein sequence ID" value="CAG2257340.1"/>
    <property type="molecule type" value="Genomic_DNA"/>
</dbReference>
<name>A0A8S3VHF0_MYTED</name>
<dbReference type="Proteomes" id="UP000683360">
    <property type="component" value="Unassembled WGS sequence"/>
</dbReference>
<sequence length="298" mass="33447">MACRGELGSLPTLYYVIMNMVKYWIHLMKDIEPSNIILREAINLSHSMDKHNQESWIGSIKHIFKFLDLEYLFVNQSNFKQNHILKKVKTSLTIKFKESWLASLESNSGKCTNLQSGNKLRTYNLVLKSLDSDIVNSSPIINKIATLGEVCSHVGALLFKIEMGVKMGLTLSSSTSKACQWNSTFRKEVIPATVTEICDKIKGKRTKEVVSIQADGSSFLPQPEVLDELYALVPNAAFFTSVTAPSQIVESQPVATYTEKYPKLLQSLQDPDISDINIDCHCKDIFSGYLCSDYQATN</sequence>
<comment type="caution">
    <text evidence="1">The sequence shown here is derived from an EMBL/GenBank/DDBJ whole genome shotgun (WGS) entry which is preliminary data.</text>
</comment>
<accession>A0A8S3VHF0</accession>
<evidence type="ECO:0000313" key="1">
    <source>
        <dbReference type="EMBL" id="CAG2257340.1"/>
    </source>
</evidence>
<organism evidence="1 2">
    <name type="scientific">Mytilus edulis</name>
    <name type="common">Blue mussel</name>
    <dbReference type="NCBI Taxonomy" id="6550"/>
    <lineage>
        <taxon>Eukaryota</taxon>
        <taxon>Metazoa</taxon>
        <taxon>Spiralia</taxon>
        <taxon>Lophotrochozoa</taxon>
        <taxon>Mollusca</taxon>
        <taxon>Bivalvia</taxon>
        <taxon>Autobranchia</taxon>
        <taxon>Pteriomorphia</taxon>
        <taxon>Mytilida</taxon>
        <taxon>Mytiloidea</taxon>
        <taxon>Mytilidae</taxon>
        <taxon>Mytilinae</taxon>
        <taxon>Mytilus</taxon>
    </lineage>
</organism>
<gene>
    <name evidence="1" type="ORF">MEDL_68597</name>
</gene>
<dbReference type="AlphaFoldDB" id="A0A8S3VHF0"/>